<keyword evidence="3 10" id="KW-0812">Transmembrane</keyword>
<name>A0A9X0B6Y0_9EURO</name>
<dbReference type="InterPro" id="IPR036163">
    <property type="entry name" value="HMA_dom_sf"/>
</dbReference>
<evidence type="ECO:0000256" key="1">
    <source>
        <dbReference type="ARBA" id="ARBA00004141"/>
    </source>
</evidence>
<feature type="domain" description="HMA" evidence="12">
    <location>
        <begin position="249"/>
        <end position="315"/>
    </location>
</feature>
<evidence type="ECO:0000256" key="9">
    <source>
        <dbReference type="ARBA" id="ARBA00023136"/>
    </source>
</evidence>
<accession>A0A9X0B6Y0</accession>
<organism evidence="13 14">
    <name type="scientific">Penicillium cataractarum</name>
    <dbReference type="NCBI Taxonomy" id="2100454"/>
    <lineage>
        <taxon>Eukaryota</taxon>
        <taxon>Fungi</taxon>
        <taxon>Dikarya</taxon>
        <taxon>Ascomycota</taxon>
        <taxon>Pezizomycotina</taxon>
        <taxon>Eurotiomycetes</taxon>
        <taxon>Eurotiomycetidae</taxon>
        <taxon>Eurotiales</taxon>
        <taxon>Aspergillaceae</taxon>
        <taxon>Penicillium</taxon>
    </lineage>
</organism>
<dbReference type="InterPro" id="IPR018303">
    <property type="entry name" value="ATPase_P-typ_P_site"/>
</dbReference>
<keyword evidence="7" id="KW-1278">Translocase</keyword>
<keyword evidence="14" id="KW-1185">Reference proteome</keyword>
<evidence type="ECO:0000256" key="6">
    <source>
        <dbReference type="ARBA" id="ARBA00022840"/>
    </source>
</evidence>
<keyword evidence="6 10" id="KW-0067">ATP-binding</keyword>
<dbReference type="SUPFAM" id="SSF56784">
    <property type="entry name" value="HAD-like"/>
    <property type="match status" value="1"/>
</dbReference>
<dbReference type="GO" id="GO:0016887">
    <property type="term" value="F:ATP hydrolysis activity"/>
    <property type="evidence" value="ECO:0007669"/>
    <property type="project" value="InterPro"/>
</dbReference>
<dbReference type="PROSITE" id="PS50846">
    <property type="entry name" value="HMA_2"/>
    <property type="match status" value="3"/>
</dbReference>
<protein>
    <submittedName>
        <fullName evidence="13">ATPase P-type K/Mg/Cd/Cu/Zn/Na/Ca/Na/H-transporter</fullName>
    </submittedName>
</protein>
<dbReference type="Pfam" id="PF00122">
    <property type="entry name" value="E1-E2_ATPase"/>
    <property type="match status" value="1"/>
</dbReference>
<keyword evidence="9 10" id="KW-0472">Membrane</keyword>
<dbReference type="Pfam" id="PF00403">
    <property type="entry name" value="HMA"/>
    <property type="match status" value="3"/>
</dbReference>
<dbReference type="InterPro" id="IPR001757">
    <property type="entry name" value="P_typ_ATPase"/>
</dbReference>
<evidence type="ECO:0000256" key="8">
    <source>
        <dbReference type="ARBA" id="ARBA00022989"/>
    </source>
</evidence>
<dbReference type="SUPFAM" id="SSF81660">
    <property type="entry name" value="Metal cation-transporting ATPase, ATP-binding domain N"/>
    <property type="match status" value="1"/>
</dbReference>
<comment type="similarity">
    <text evidence="2 10">Belongs to the cation transport ATPase (P-type) (TC 3.A.3) family. Type IB subfamily.</text>
</comment>
<dbReference type="PROSITE" id="PS01229">
    <property type="entry name" value="COF_2"/>
    <property type="match status" value="1"/>
</dbReference>
<dbReference type="InterPro" id="IPR006121">
    <property type="entry name" value="HMA_dom"/>
</dbReference>
<dbReference type="Proteomes" id="UP001147782">
    <property type="component" value="Unassembled WGS sequence"/>
</dbReference>
<feature type="transmembrane region" description="Helical" evidence="10">
    <location>
        <begin position="611"/>
        <end position="633"/>
    </location>
</feature>
<dbReference type="Gene3D" id="2.70.150.10">
    <property type="entry name" value="Calcium-transporting ATPase, cytoplasmic transduction domain A"/>
    <property type="match status" value="1"/>
</dbReference>
<dbReference type="InterPro" id="IPR008250">
    <property type="entry name" value="ATPase_P-typ_transduc_dom_A_sf"/>
</dbReference>
<feature type="compositionally biased region" description="Polar residues" evidence="11">
    <location>
        <begin position="162"/>
        <end position="171"/>
    </location>
</feature>
<dbReference type="InterPro" id="IPR017969">
    <property type="entry name" value="Heavy-metal-associated_CS"/>
</dbReference>
<dbReference type="Gene3D" id="3.40.1110.10">
    <property type="entry name" value="Calcium-transporting ATPase, cytoplasmic domain N"/>
    <property type="match status" value="1"/>
</dbReference>
<dbReference type="PANTHER" id="PTHR43520">
    <property type="entry name" value="ATP7, ISOFORM B"/>
    <property type="match status" value="1"/>
</dbReference>
<gene>
    <name evidence="13" type="ORF">N7496_001507</name>
</gene>
<evidence type="ECO:0000256" key="7">
    <source>
        <dbReference type="ARBA" id="ARBA00022967"/>
    </source>
</evidence>
<dbReference type="GeneID" id="81433615"/>
<dbReference type="FunFam" id="2.70.150.10:FF:000068">
    <property type="entry name" value="Copper resistance-associated P-type ATPase"/>
    <property type="match status" value="1"/>
</dbReference>
<reference evidence="13" key="2">
    <citation type="journal article" date="2023" name="IMA Fungus">
        <title>Comparative genomic study of the Penicillium genus elucidates a diverse pangenome and 15 lateral gene transfer events.</title>
        <authorList>
            <person name="Petersen C."/>
            <person name="Sorensen T."/>
            <person name="Nielsen M.R."/>
            <person name="Sondergaard T.E."/>
            <person name="Sorensen J.L."/>
            <person name="Fitzpatrick D.A."/>
            <person name="Frisvad J.C."/>
            <person name="Nielsen K.L."/>
        </authorList>
    </citation>
    <scope>NUCLEOTIDE SEQUENCE</scope>
    <source>
        <strain evidence="13">IBT 29864</strain>
    </source>
</reference>
<proteinExistence type="inferred from homology"/>
<dbReference type="Gene3D" id="3.30.70.100">
    <property type="match status" value="3"/>
</dbReference>
<feature type="transmembrane region" description="Helical" evidence="10">
    <location>
        <begin position="809"/>
        <end position="832"/>
    </location>
</feature>
<evidence type="ECO:0000256" key="10">
    <source>
        <dbReference type="RuleBase" id="RU362081"/>
    </source>
</evidence>
<dbReference type="InterPro" id="IPR023298">
    <property type="entry name" value="ATPase_P-typ_TM_dom_sf"/>
</dbReference>
<dbReference type="SFLD" id="SFLDF00027">
    <property type="entry name" value="p-type_atpase"/>
    <property type="match status" value="1"/>
</dbReference>
<dbReference type="InterPro" id="IPR036412">
    <property type="entry name" value="HAD-like_sf"/>
</dbReference>
<dbReference type="InterPro" id="IPR059000">
    <property type="entry name" value="ATPase_P-type_domA"/>
</dbReference>
<keyword evidence="8 10" id="KW-1133">Transmembrane helix</keyword>
<dbReference type="GO" id="GO:0005507">
    <property type="term" value="F:copper ion binding"/>
    <property type="evidence" value="ECO:0007669"/>
    <property type="project" value="TreeGrafter"/>
</dbReference>
<comment type="caution">
    <text evidence="13">The sequence shown here is derived from an EMBL/GenBank/DDBJ whole genome shotgun (WGS) entry which is preliminary data.</text>
</comment>
<comment type="subcellular location">
    <subcellularLocation>
        <location evidence="1">Membrane</location>
        <topology evidence="1">Multi-pass membrane protein</topology>
    </subcellularLocation>
</comment>
<dbReference type="InterPro" id="IPR044492">
    <property type="entry name" value="P_typ_ATPase_HD_dom"/>
</dbReference>
<feature type="transmembrane region" description="Helical" evidence="10">
    <location>
        <begin position="1260"/>
        <end position="1280"/>
    </location>
</feature>
<dbReference type="Pfam" id="PF00702">
    <property type="entry name" value="Hydrolase"/>
    <property type="match status" value="1"/>
</dbReference>
<evidence type="ECO:0000256" key="2">
    <source>
        <dbReference type="ARBA" id="ARBA00006024"/>
    </source>
</evidence>
<dbReference type="GO" id="GO:0055070">
    <property type="term" value="P:copper ion homeostasis"/>
    <property type="evidence" value="ECO:0007669"/>
    <property type="project" value="TreeGrafter"/>
</dbReference>
<dbReference type="PROSITE" id="PS01047">
    <property type="entry name" value="HMA_1"/>
    <property type="match status" value="2"/>
</dbReference>
<dbReference type="CDD" id="cd00371">
    <property type="entry name" value="HMA"/>
    <property type="match status" value="3"/>
</dbReference>
<dbReference type="EMBL" id="JAPZBS010000001">
    <property type="protein sequence ID" value="KAJ5390439.1"/>
    <property type="molecule type" value="Genomic_DNA"/>
</dbReference>
<feature type="transmembrane region" description="Helical" evidence="10">
    <location>
        <begin position="645"/>
        <end position="662"/>
    </location>
</feature>
<dbReference type="InterPro" id="IPR027256">
    <property type="entry name" value="P-typ_ATPase_IB"/>
</dbReference>
<dbReference type="SFLD" id="SFLDG00002">
    <property type="entry name" value="C1.7:_P-type_atpase_like"/>
    <property type="match status" value="1"/>
</dbReference>
<sequence>MSPERELPHNPPHTPKVQQDSLSNTIMRRSLFWVSNVHCASCVAYITEVLSEIPTVQDIDVSILTHEVRVSHGTSVQAADLVAALIQAAFEVHHATTYDDRGVIVSELDTTLWNHRGSALFTPRASYSSLSSNIKERLHNSREKRHIANCDACKKEEALELSRNSTQTEIDTFNEKSPRVPTWKETDDDEHARRTEKLEQTPTSPISHTPSSAATSETRVERSTGFSISIPPEINETPQSPPADTSQDFAARISLSGMTCASCVNSITGAIQELDCVKEITVNLLTNSAALIYTGPRGNIDTIVGEIEDIGFEAFVDEVNPVSRSSNPQTVPTTYVTEIAITGMTCGSCVGTVTRGLEELAFIRNVSINLLSHSGKIEFEGRDNLDQIVEKIEDMGYDAAVSSVHAISAEEDVSEPVQKRTISIRVDGMFCHHCPEKVLASLELLHNVTVEEDPTEKQPIIRVTYTPAPPTLTVRSILTTINEANGAFNASIYHPPTIEDRSRAMQLHERRRLLVRLLFVFAVAIPTFLIGIVFMSLVPSQNSTRMYLEQTIWSGSVTRIEWALFIMSTPVMFYGTDVFHTRALKEIHALWRPGSRVPILRRFYRFGSMNLLISAGTAVAYFSSLAVLIVDAVVGTKISAHSTTYFDSVVFLTLFILAGRFLEAYSKARTGDAVSSLGNLRPSDALLVENQAMGVDSSGALGSDQVTRVGIDLLEVGDMVRIPHGASPPADGLVVGEGSYQFDESSLTGESRPVKKTVGDQVFTGSVNVGQPVQIRITELGGSSMLDRIIAVVREGQSKRAPLERVADLLISHFVPVITLIAILTFVIWLALGHSGVLPTDYLDIARGGWTFWSLEFAIAVFVVACPCGLALAAPTALFVGGGLAAKHGILVKGGGEAFQEASRLDAIVFDKTGTLTEGGSLKVTEHEVLTKDDDLLKVAWTLARKLEESSNHPIAQAISTFCQSQSMVNVVSSDIQEISGQGMKGVFTVAVENSGSSEQYEAAIGNERLLYSVLPANSDTYFVSSLLSKFQSGGKSTAILSLRRNSSESSPFVPVIVFATSDTIRPEAVDVISQLNKRHVEVFMCTGDNQITARAVAEMLGIPRSNVMANVLPAEKASFVRQVQDGSVHATAHSSEAQGPQDKTERRFIVAFVGDGVNDSPALAAADVSIAMASGSDVAINSASFILLNSDLSTILQLVILSRRVFNRVRMNFGWAVVYNLCLVPVAAGVFYPIVSGHHQKDIGGEMITVNEHWRLSPVWAALAMALSSISVISSSLALRINMESVRRLLTWKRSERDS</sequence>
<dbReference type="GO" id="GO:0016020">
    <property type="term" value="C:membrane"/>
    <property type="evidence" value="ECO:0007669"/>
    <property type="project" value="UniProtKB-SubCell"/>
</dbReference>
<dbReference type="PRINTS" id="PR00119">
    <property type="entry name" value="CATATPASE"/>
</dbReference>
<dbReference type="SUPFAM" id="SSF81665">
    <property type="entry name" value="Calcium ATPase, transmembrane domain M"/>
    <property type="match status" value="1"/>
</dbReference>
<evidence type="ECO:0000313" key="13">
    <source>
        <dbReference type="EMBL" id="KAJ5390439.1"/>
    </source>
</evidence>
<dbReference type="SUPFAM" id="SSF81653">
    <property type="entry name" value="Calcium ATPase, transduction domain A"/>
    <property type="match status" value="1"/>
</dbReference>
<dbReference type="SUPFAM" id="SSF55008">
    <property type="entry name" value="HMA, heavy metal-associated domain"/>
    <property type="match status" value="3"/>
</dbReference>
<dbReference type="NCBIfam" id="TIGR01525">
    <property type="entry name" value="ATPase-IB_hvy"/>
    <property type="match status" value="1"/>
</dbReference>
<feature type="transmembrane region" description="Helical" evidence="10">
    <location>
        <begin position="852"/>
        <end position="880"/>
    </location>
</feature>
<dbReference type="InterPro" id="IPR023214">
    <property type="entry name" value="HAD_sf"/>
</dbReference>
<dbReference type="Gene3D" id="3.40.50.1000">
    <property type="entry name" value="HAD superfamily/HAD-like"/>
    <property type="match status" value="1"/>
</dbReference>
<feature type="compositionally biased region" description="Polar residues" evidence="11">
    <location>
        <begin position="236"/>
        <end position="246"/>
    </location>
</feature>
<dbReference type="InterPro" id="IPR023299">
    <property type="entry name" value="ATPase_P-typ_cyto_dom_N"/>
</dbReference>
<evidence type="ECO:0000256" key="11">
    <source>
        <dbReference type="SAM" id="MobiDB-lite"/>
    </source>
</evidence>
<feature type="domain" description="HMA" evidence="12">
    <location>
        <begin position="335"/>
        <end position="400"/>
    </location>
</feature>
<dbReference type="RefSeq" id="XP_056561167.1">
    <property type="nucleotide sequence ID" value="XM_056694438.1"/>
</dbReference>
<feature type="compositionally biased region" description="Basic and acidic residues" evidence="11">
    <location>
        <begin position="173"/>
        <end position="199"/>
    </location>
</feature>
<feature type="region of interest" description="Disordered" evidence="11">
    <location>
        <begin position="160"/>
        <end position="246"/>
    </location>
</feature>
<dbReference type="PANTHER" id="PTHR43520:SF32">
    <property type="entry name" value="COPPER RESISTANCE P-TYPE ATPASE (EUROFUNG)"/>
    <property type="match status" value="1"/>
</dbReference>
<dbReference type="FunFam" id="3.30.70.100:FF:000001">
    <property type="entry name" value="ATPase copper transporting beta"/>
    <property type="match status" value="2"/>
</dbReference>
<keyword evidence="5 10" id="KW-0547">Nucleotide-binding</keyword>
<feature type="region of interest" description="Disordered" evidence="11">
    <location>
        <begin position="1"/>
        <end position="20"/>
    </location>
</feature>
<evidence type="ECO:0000256" key="5">
    <source>
        <dbReference type="ARBA" id="ARBA00022741"/>
    </source>
</evidence>
<reference evidence="13" key="1">
    <citation type="submission" date="2022-11" db="EMBL/GenBank/DDBJ databases">
        <authorList>
            <person name="Petersen C."/>
        </authorList>
    </citation>
    <scope>NUCLEOTIDE SEQUENCE</scope>
    <source>
        <strain evidence="13">IBT 29864</strain>
    </source>
</reference>
<evidence type="ECO:0000256" key="4">
    <source>
        <dbReference type="ARBA" id="ARBA00022723"/>
    </source>
</evidence>
<dbReference type="GO" id="GO:0043682">
    <property type="term" value="F:P-type divalent copper transporter activity"/>
    <property type="evidence" value="ECO:0007669"/>
    <property type="project" value="TreeGrafter"/>
</dbReference>
<feature type="domain" description="HMA" evidence="12">
    <location>
        <begin position="28"/>
        <end position="93"/>
    </location>
</feature>
<evidence type="ECO:0000259" key="12">
    <source>
        <dbReference type="PROSITE" id="PS50846"/>
    </source>
</evidence>
<keyword evidence="4 10" id="KW-0479">Metal-binding</keyword>
<dbReference type="NCBIfam" id="TIGR01494">
    <property type="entry name" value="ATPase_P-type"/>
    <property type="match status" value="2"/>
</dbReference>
<dbReference type="GO" id="GO:0005524">
    <property type="term" value="F:ATP binding"/>
    <property type="evidence" value="ECO:0007669"/>
    <property type="project" value="UniProtKB-UniRule"/>
</dbReference>
<evidence type="ECO:0000313" key="14">
    <source>
        <dbReference type="Proteomes" id="UP001147782"/>
    </source>
</evidence>
<dbReference type="SFLD" id="SFLDS00003">
    <property type="entry name" value="Haloacid_Dehalogenase"/>
    <property type="match status" value="1"/>
</dbReference>
<feature type="compositionally biased region" description="Low complexity" evidence="11">
    <location>
        <begin position="201"/>
        <end position="216"/>
    </location>
</feature>
<dbReference type="OrthoDB" id="432719at2759"/>
<dbReference type="PROSITE" id="PS00154">
    <property type="entry name" value="ATPASE_E1_E2"/>
    <property type="match status" value="1"/>
</dbReference>
<feature type="transmembrane region" description="Helical" evidence="10">
    <location>
        <begin position="513"/>
        <end position="537"/>
    </location>
</feature>
<feature type="transmembrane region" description="Helical" evidence="10">
    <location>
        <begin position="1214"/>
        <end position="1236"/>
    </location>
</feature>
<evidence type="ECO:0000256" key="3">
    <source>
        <dbReference type="ARBA" id="ARBA00022692"/>
    </source>
</evidence>